<dbReference type="Proteomes" id="UP001041814">
    <property type="component" value="Unassembled WGS sequence"/>
</dbReference>
<sequence length="407" mass="44481">MRAALLRLHRWVGLVLAAFLLLAGLTGSLLAWNDELETALNPDLFVAAPAGTGPALDPLLLRERVQAAFPQALVLRAPLQIEAGRTLVFRLYARPGGAGAAPLADDQVFVNPWTGRIQGERRWGDLGQGRKNLMPFVLRLHDSLAITGIGNYWMGLVALLWTLDCFAGVWLTLPARAGSAGPAVWLARWRPAWRVRWRGGAHKLNFDLHRAGGLWPWPMLFVLAWSSVAFNLREVYEPVMRTLFAHQLEPAPPPGGAPLLQPPVGWQQAREAGRARLLQAAATRGFAVLGEYMLIYDPRRGEYGYYARTTLDVSERWGLTRVGVDARSGETTGLWLPTGGAAGDTVRTWLTTLHMAAVGGWPMRVFVSLTGLVLAALAVTGVLIWLRKRRAAARRGASPPACARTAP</sequence>
<keyword evidence="1" id="KW-0812">Transmembrane</keyword>
<dbReference type="Pfam" id="PF03929">
    <property type="entry name" value="PepSY_TM"/>
    <property type="match status" value="1"/>
</dbReference>
<evidence type="ECO:0008006" key="4">
    <source>
        <dbReference type="Google" id="ProtNLM"/>
    </source>
</evidence>
<evidence type="ECO:0000313" key="3">
    <source>
        <dbReference type="Proteomes" id="UP001041814"/>
    </source>
</evidence>
<feature type="transmembrane region" description="Helical" evidence="1">
    <location>
        <begin position="365"/>
        <end position="386"/>
    </location>
</feature>
<dbReference type="PANTHER" id="PTHR34219:SF5">
    <property type="entry name" value="BLR4505 PROTEIN"/>
    <property type="match status" value="1"/>
</dbReference>
<protein>
    <recommendedName>
        <fullName evidence="4">Iron-regulated membrane protein</fullName>
    </recommendedName>
</protein>
<gene>
    <name evidence="2" type="ORF">CKO43_18225</name>
</gene>
<keyword evidence="1" id="KW-0472">Membrane</keyword>
<keyword evidence="3" id="KW-1185">Reference proteome</keyword>
<dbReference type="EMBL" id="NRRU01000078">
    <property type="protein sequence ID" value="MBK1714704.1"/>
    <property type="molecule type" value="Genomic_DNA"/>
</dbReference>
<evidence type="ECO:0000313" key="2">
    <source>
        <dbReference type="EMBL" id="MBK1714704.1"/>
    </source>
</evidence>
<organism evidence="2 3">
    <name type="scientific">Rubrivivax gelatinosus</name>
    <name type="common">Rhodocyclus gelatinosus</name>
    <name type="synonym">Rhodopseudomonas gelatinosa</name>
    <dbReference type="NCBI Taxonomy" id="28068"/>
    <lineage>
        <taxon>Bacteria</taxon>
        <taxon>Pseudomonadati</taxon>
        <taxon>Pseudomonadota</taxon>
        <taxon>Betaproteobacteria</taxon>
        <taxon>Burkholderiales</taxon>
        <taxon>Sphaerotilaceae</taxon>
        <taxon>Rubrivivax</taxon>
    </lineage>
</organism>
<keyword evidence="1" id="KW-1133">Transmembrane helix</keyword>
<dbReference type="InterPro" id="IPR005625">
    <property type="entry name" value="PepSY-ass_TM"/>
</dbReference>
<dbReference type="RefSeq" id="WP_200379507.1">
    <property type="nucleotide sequence ID" value="NZ_NRRU01000078.1"/>
</dbReference>
<dbReference type="PANTHER" id="PTHR34219">
    <property type="entry name" value="IRON-REGULATED INNER MEMBRANE PROTEIN-RELATED"/>
    <property type="match status" value="1"/>
</dbReference>
<feature type="transmembrane region" description="Helical" evidence="1">
    <location>
        <begin position="214"/>
        <end position="232"/>
    </location>
</feature>
<comment type="caution">
    <text evidence="2">The sequence shown here is derived from an EMBL/GenBank/DDBJ whole genome shotgun (WGS) entry which is preliminary data.</text>
</comment>
<proteinExistence type="predicted"/>
<feature type="transmembrane region" description="Helical" evidence="1">
    <location>
        <begin position="152"/>
        <end position="173"/>
    </location>
</feature>
<name>A0ABS1DY81_RUBGE</name>
<evidence type="ECO:0000256" key="1">
    <source>
        <dbReference type="SAM" id="Phobius"/>
    </source>
</evidence>
<reference evidence="2" key="1">
    <citation type="submission" date="2017-08" db="EMBL/GenBank/DDBJ databases">
        <authorList>
            <person name="Imhoff J.F."/>
            <person name="Rahn T."/>
            <person name="Kuenzel S."/>
            <person name="Neulinger S.C."/>
        </authorList>
    </citation>
    <scope>NUCLEOTIDE SEQUENCE</scope>
    <source>
        <strain evidence="2">IM 151</strain>
    </source>
</reference>
<reference evidence="2" key="2">
    <citation type="journal article" date="2020" name="Microorganisms">
        <title>Osmotic Adaptation and Compatible Solute Biosynthesis of Phototrophic Bacteria as Revealed from Genome Analyses.</title>
        <authorList>
            <person name="Imhoff J.F."/>
            <person name="Rahn T."/>
            <person name="Kunzel S."/>
            <person name="Keller A."/>
            <person name="Neulinger S.C."/>
        </authorList>
    </citation>
    <scope>NUCLEOTIDE SEQUENCE</scope>
    <source>
        <strain evidence="2">IM 151</strain>
    </source>
</reference>
<accession>A0ABS1DY81</accession>